<reference evidence="2" key="1">
    <citation type="submission" date="2015-12" db="EMBL/GenBank/DDBJ databases">
        <authorList>
            <person name="Tikhonova T.V."/>
            <person name="Pavlov A.R."/>
            <person name="Beletsky A.V."/>
            <person name="Mardanov A.V."/>
            <person name="Sorokin D.Y."/>
            <person name="Ravin N.V."/>
            <person name="Popov V.O."/>
        </authorList>
    </citation>
    <scope>NUCLEOTIDE SEQUENCE</scope>
    <source>
        <strain evidence="2">DSM 14787</strain>
    </source>
</reference>
<dbReference type="GO" id="GO:0050567">
    <property type="term" value="F:glutaminyl-tRNA synthase (glutamine-hydrolyzing) activity"/>
    <property type="evidence" value="ECO:0007669"/>
    <property type="project" value="UniProtKB-UniRule"/>
</dbReference>
<organism evidence="2 3">
    <name type="scientific">Thioalkalivibrio nitratireducens (strain DSM 14787 / UNIQEM 213 / ALEN2)</name>
    <dbReference type="NCBI Taxonomy" id="1255043"/>
    <lineage>
        <taxon>Bacteria</taxon>
        <taxon>Pseudomonadati</taxon>
        <taxon>Pseudomonadota</taxon>
        <taxon>Gammaproteobacteria</taxon>
        <taxon>Chromatiales</taxon>
        <taxon>Ectothiorhodospiraceae</taxon>
        <taxon>Thioalkalivibrio</taxon>
    </lineage>
</organism>
<dbReference type="GO" id="GO:0070681">
    <property type="term" value="P:glutaminyl-tRNAGln biosynthesis via transamidation"/>
    <property type="evidence" value="ECO:0007669"/>
    <property type="project" value="TreeGrafter"/>
</dbReference>
<protein>
    <recommendedName>
        <fullName evidence="1">Aspartyl/glutamyl-tRNA(Asn/Gln) amidotransferase subunit C</fullName>
        <shortName evidence="1">Asp/Glu-ADT subunit C</shortName>
        <ecNumber evidence="1">6.3.5.-</ecNumber>
    </recommendedName>
</protein>
<dbReference type="PATRIC" id="fig|1255043.3.peg.2712"/>
<dbReference type="GO" id="GO:0005524">
    <property type="term" value="F:ATP binding"/>
    <property type="evidence" value="ECO:0007669"/>
    <property type="project" value="UniProtKB-KW"/>
</dbReference>
<dbReference type="PANTHER" id="PTHR15004:SF0">
    <property type="entry name" value="GLUTAMYL-TRNA(GLN) AMIDOTRANSFERASE SUBUNIT C, MITOCHONDRIAL"/>
    <property type="match status" value="1"/>
</dbReference>
<keyword evidence="1 2" id="KW-0436">Ligase</keyword>
<dbReference type="Gene3D" id="1.10.20.60">
    <property type="entry name" value="Glu-tRNAGln amidotransferase C subunit, N-terminal domain"/>
    <property type="match status" value="1"/>
</dbReference>
<evidence type="ECO:0000256" key="1">
    <source>
        <dbReference type="HAMAP-Rule" id="MF_00122"/>
    </source>
</evidence>
<comment type="similarity">
    <text evidence="1">Belongs to the GatC family.</text>
</comment>
<comment type="subunit">
    <text evidence="1">Heterotrimer of A, B and C subunits.</text>
</comment>
<dbReference type="HAMAP" id="MF_00122">
    <property type="entry name" value="GatC"/>
    <property type="match status" value="1"/>
</dbReference>
<dbReference type="KEGG" id="tni:TVNIR_2686"/>
<keyword evidence="3" id="KW-1185">Reference proteome</keyword>
<keyword evidence="1" id="KW-0648">Protein biosynthesis</keyword>
<evidence type="ECO:0000313" key="3">
    <source>
        <dbReference type="Proteomes" id="UP000010809"/>
    </source>
</evidence>
<comment type="catalytic activity">
    <reaction evidence="1">
        <text>L-aspartyl-tRNA(Asn) + L-glutamine + ATP + H2O = L-asparaginyl-tRNA(Asn) + L-glutamate + ADP + phosphate + 2 H(+)</text>
        <dbReference type="Rhea" id="RHEA:14513"/>
        <dbReference type="Rhea" id="RHEA-COMP:9674"/>
        <dbReference type="Rhea" id="RHEA-COMP:9677"/>
        <dbReference type="ChEBI" id="CHEBI:15377"/>
        <dbReference type="ChEBI" id="CHEBI:15378"/>
        <dbReference type="ChEBI" id="CHEBI:29985"/>
        <dbReference type="ChEBI" id="CHEBI:30616"/>
        <dbReference type="ChEBI" id="CHEBI:43474"/>
        <dbReference type="ChEBI" id="CHEBI:58359"/>
        <dbReference type="ChEBI" id="CHEBI:78515"/>
        <dbReference type="ChEBI" id="CHEBI:78516"/>
        <dbReference type="ChEBI" id="CHEBI:456216"/>
    </reaction>
</comment>
<dbReference type="STRING" id="1255043.TVNIR_2686"/>
<evidence type="ECO:0000313" key="2">
    <source>
        <dbReference type="EMBL" id="AGA34327.1"/>
    </source>
</evidence>
<dbReference type="NCBIfam" id="TIGR00135">
    <property type="entry name" value="gatC"/>
    <property type="match status" value="1"/>
</dbReference>
<dbReference type="InterPro" id="IPR003837">
    <property type="entry name" value="GatC"/>
</dbReference>
<dbReference type="EMBL" id="CP003989">
    <property type="protein sequence ID" value="AGA34327.1"/>
    <property type="molecule type" value="Genomic_DNA"/>
</dbReference>
<dbReference type="OrthoDB" id="9794326at2"/>
<dbReference type="GO" id="GO:0016740">
    <property type="term" value="F:transferase activity"/>
    <property type="evidence" value="ECO:0007669"/>
    <property type="project" value="UniProtKB-KW"/>
</dbReference>
<dbReference type="EC" id="6.3.5.-" evidence="1"/>
<dbReference type="GO" id="GO:0006412">
    <property type="term" value="P:translation"/>
    <property type="evidence" value="ECO:0007669"/>
    <property type="project" value="UniProtKB-UniRule"/>
</dbReference>
<dbReference type="AlphaFoldDB" id="L0DZ96"/>
<gene>
    <name evidence="2" type="primary">gatC [H]</name>
    <name evidence="1" type="synonym">gatC</name>
    <name evidence="2" type="ordered locus">TVNIR_2686</name>
</gene>
<dbReference type="eggNOG" id="COG0721">
    <property type="taxonomic scope" value="Bacteria"/>
</dbReference>
<dbReference type="Proteomes" id="UP000010809">
    <property type="component" value="Chromosome"/>
</dbReference>
<keyword evidence="1" id="KW-0547">Nucleotide-binding</keyword>
<dbReference type="HOGENOM" id="CLU_105899_2_2_6"/>
<dbReference type="GO" id="GO:0006450">
    <property type="term" value="P:regulation of translational fidelity"/>
    <property type="evidence" value="ECO:0007669"/>
    <property type="project" value="InterPro"/>
</dbReference>
<proteinExistence type="inferred from homology"/>
<comment type="function">
    <text evidence="1">Allows the formation of correctly charged Asn-tRNA(Asn) or Gln-tRNA(Gln) through the transamidation of misacylated Asp-tRNA(Asn) or Glu-tRNA(Gln) in organisms which lack either or both of asparaginyl-tRNA or glutaminyl-tRNA synthetases. The reaction takes place in the presence of glutamine and ATP through an activated phospho-Asp-tRNA(Asn) or phospho-Glu-tRNA(Gln).</text>
</comment>
<dbReference type="GO" id="GO:0050566">
    <property type="term" value="F:asparaginyl-tRNA synthase (glutamine-hydrolyzing) activity"/>
    <property type="evidence" value="ECO:0007669"/>
    <property type="project" value="RHEA"/>
</dbReference>
<dbReference type="RefSeq" id="WP_015259438.1">
    <property type="nucleotide sequence ID" value="NC_019902.2"/>
</dbReference>
<accession>L0DZ96</accession>
<dbReference type="SUPFAM" id="SSF141000">
    <property type="entry name" value="Glu-tRNAGln amidotransferase C subunit"/>
    <property type="match status" value="1"/>
</dbReference>
<dbReference type="InterPro" id="IPR036113">
    <property type="entry name" value="Asp/Glu-ADT_sf_sub_c"/>
</dbReference>
<dbReference type="Pfam" id="PF02686">
    <property type="entry name" value="GatC"/>
    <property type="match status" value="1"/>
</dbReference>
<name>L0DZ96_THIND</name>
<comment type="catalytic activity">
    <reaction evidence="1">
        <text>L-glutamyl-tRNA(Gln) + L-glutamine + ATP + H2O = L-glutaminyl-tRNA(Gln) + L-glutamate + ADP + phosphate + H(+)</text>
        <dbReference type="Rhea" id="RHEA:17521"/>
        <dbReference type="Rhea" id="RHEA-COMP:9681"/>
        <dbReference type="Rhea" id="RHEA-COMP:9684"/>
        <dbReference type="ChEBI" id="CHEBI:15377"/>
        <dbReference type="ChEBI" id="CHEBI:15378"/>
        <dbReference type="ChEBI" id="CHEBI:29985"/>
        <dbReference type="ChEBI" id="CHEBI:30616"/>
        <dbReference type="ChEBI" id="CHEBI:43474"/>
        <dbReference type="ChEBI" id="CHEBI:58359"/>
        <dbReference type="ChEBI" id="CHEBI:78520"/>
        <dbReference type="ChEBI" id="CHEBI:78521"/>
        <dbReference type="ChEBI" id="CHEBI:456216"/>
    </reaction>
</comment>
<keyword evidence="1" id="KW-0067">ATP-binding</keyword>
<dbReference type="PANTHER" id="PTHR15004">
    <property type="entry name" value="GLUTAMYL-TRNA(GLN) AMIDOTRANSFERASE SUBUNIT C, MITOCHONDRIAL"/>
    <property type="match status" value="1"/>
</dbReference>
<sequence>MSLNSDQVHRIADLARLAMDDREAEGFAAGLSDIFDFVEALNAAEIEGIEPMAHPLDAEQRLRPDAVTESDQRDVFQAIAPAVEGGLYLVPRVIE</sequence>